<dbReference type="InterPro" id="IPR001180">
    <property type="entry name" value="CNH_dom"/>
</dbReference>
<proteinExistence type="predicted"/>
<dbReference type="SUPFAM" id="SSF48065">
    <property type="entry name" value="DBL homology domain (DH-domain)"/>
    <property type="match status" value="1"/>
</dbReference>
<dbReference type="Pfam" id="PF00780">
    <property type="entry name" value="CNH"/>
    <property type="match status" value="1"/>
</dbReference>
<dbReference type="EMBL" id="CP118382">
    <property type="protein sequence ID" value="WFD45329.1"/>
    <property type="molecule type" value="Genomic_DNA"/>
</dbReference>
<dbReference type="SUPFAM" id="SSF46785">
    <property type="entry name" value="Winged helix' DNA-binding domain"/>
    <property type="match status" value="1"/>
</dbReference>
<feature type="compositionally biased region" description="Low complexity" evidence="3">
    <location>
        <begin position="165"/>
        <end position="176"/>
    </location>
</feature>
<dbReference type="Proteomes" id="UP001214628">
    <property type="component" value="Chromosome 8"/>
</dbReference>
<dbReference type="Gene3D" id="1.10.10.10">
    <property type="entry name" value="Winged helix-like DNA-binding domain superfamily/Winged helix DNA-binding domain"/>
    <property type="match status" value="1"/>
</dbReference>
<dbReference type="CDD" id="cd00160">
    <property type="entry name" value="RhoGEF"/>
    <property type="match status" value="1"/>
</dbReference>
<feature type="region of interest" description="Disordered" evidence="3">
    <location>
        <begin position="356"/>
        <end position="436"/>
    </location>
</feature>
<feature type="compositionally biased region" description="Polar residues" evidence="3">
    <location>
        <begin position="300"/>
        <end position="323"/>
    </location>
</feature>
<dbReference type="InterPro" id="IPR041675">
    <property type="entry name" value="PH_5"/>
</dbReference>
<evidence type="ECO:0000256" key="1">
    <source>
        <dbReference type="ARBA" id="ARBA00022553"/>
    </source>
</evidence>
<dbReference type="InterPro" id="IPR036390">
    <property type="entry name" value="WH_DNA-bd_sf"/>
</dbReference>
<dbReference type="InterPro" id="IPR052233">
    <property type="entry name" value="Rho-type_GEFs"/>
</dbReference>
<dbReference type="PROSITE" id="PS50010">
    <property type="entry name" value="DH_2"/>
    <property type="match status" value="1"/>
</dbReference>
<reference evidence="6" key="1">
    <citation type="submission" date="2023-02" db="EMBL/GenBank/DDBJ databases">
        <title>Mating type loci evolution in Malassezia.</title>
        <authorList>
            <person name="Coelho M.A."/>
        </authorList>
    </citation>
    <scope>NUCLEOTIDE SEQUENCE</scope>
    <source>
        <strain evidence="6">CBS 14136</strain>
    </source>
</reference>
<feature type="compositionally biased region" description="Low complexity" evidence="3">
    <location>
        <begin position="284"/>
        <end position="299"/>
    </location>
</feature>
<dbReference type="InterPro" id="IPR011993">
    <property type="entry name" value="PH-like_dom_sf"/>
</dbReference>
<dbReference type="CDD" id="cd04435">
    <property type="entry name" value="DEP_fRom2"/>
    <property type="match status" value="1"/>
</dbReference>
<feature type="compositionally biased region" description="Polar residues" evidence="3">
    <location>
        <begin position="1453"/>
        <end position="1471"/>
    </location>
</feature>
<evidence type="ECO:0000256" key="3">
    <source>
        <dbReference type="SAM" id="MobiDB-lite"/>
    </source>
</evidence>
<feature type="region of interest" description="Disordered" evidence="3">
    <location>
        <begin position="535"/>
        <end position="557"/>
    </location>
</feature>
<sequence>MVRFTSSRLAAEQEDMAHSSHGTAQADKRTAAFEDIFGRTLVNAAPSRSSYASQSTPHRTQGTMPEPNPTNAHASYTVNPRWNLPPANSSGAARTSSTVPIHPSQGKAFEPHRVYSQPVQQPVPWTQEQARPTNVAPLHSQRSNPRIPSVASETPASLNAGRNGPGSSPQPSAPASFTRRSHPFSVNAMPYAASTPNVAALHPEAAPHSHVANQDAYRRLSSKLDALSIQDTPPTIPSSVVAPTGSFMDSHFPLDMPQFSNNAANDASVINSSRSVSETAHEFSSASTATSSTQPTSYAMDSSATSLASRPSNRVASHSQSKQPESDASLAPTTEFGRNWNGTVHASDLATLPIRQAGSSGWGSLEKSNPLDVRSESPHHNADAGASQMVSPSPGNAKSFDTSSLLSHKSSHASIRPSKPIVSQRGSAESTRRPLRSDTAFHPALLSEVARAFVKSIVTCDLNKNGLTYSHAFDGRQAVDNLAAIVRTSDRNLALLLGRALDAQKLFHDVNYDHRLRDSVHEVYQFQWHHGQYGHELDEDGTETPKDDSKVLSSRSSIRSTSSLRELSSGLVAGLTPLSKRLRDSENSESVRNSSEENDARWNEEMDAGASEKLLCHLPSGVFTLLTPCYSPTCTPSQPCYSIACPRHLESQTAISTQLASKLDAYVNQESLVDITSQLWAESVPKEIYDSVPERERKRQEVIFEVIATERRFVQDLEYVRDHWILPLSTQHIIDRTKRADFVKTVFQNLQEILGVNQRVSEMLTRRQTQRAVVECIGDIYLEVVDDFQPYVTYGARQMYARHELEAEKANNAVFALFVTETERKAASRKLELNGYLTKPTTRLARLPLLFEQVLKYTEDDNPDKVLLPIAIQKIKALLSRVNEETGRNENRMQISQLSDRLVFRAGETVNLRLKDPNRELVFRGSLKKRSGTQSDNADIHVYLFDHALLMVKHKVVHKTDMEKVYRKPIPLELLQVTVYEDVPTGKGNATRTKAVNSRSSMGKRTNHGPPVNQPIVKQDPKTGYAITFTYLGKKGYSLTLWASTYVGRSKWFEHIEARQEMMRHRSQVFDILPVSKMADVEANRITCAVPFDFGRQVFYGKNDGVYIAELRLDADLPVKVLPLLGVTQVDVLEDYQVLIVLAEQSVYTFTMDALDSADPVNSLKRGRRISSHTTFFRAGVCLGRTLVCVVKSGPVSSTIKTLEPIERDLRQKKQPTFRKLLQGGQDTLGVFKEFYIPTESSSIHFLKSKLCIGTTKGFEIVDLETLDTQGLLDPADNSLEFVHRRENLKPIAVYRIEGEFLLCYNEFAFYVNKNGWRSKGNWLIHWEGNPTSFALHHPYVLAFEPNFVEVRHVETGVLHQVITGQNLHCLFADAVNFSYGVSRVPHAARSHSKVMYPGRGMMTSFAAPSSIGSPAMEHGFSATASPALNYQSRTGSPTSAVFLPGSIPNPNSVPRASLGSNTSFNLQSPPSGACSPRLSNPVMDSVAASRSHIVFVGDSSVYSVRLHASHP</sequence>
<dbReference type="SMART" id="SM00036">
    <property type="entry name" value="CNH"/>
    <property type="match status" value="1"/>
</dbReference>
<dbReference type="GO" id="GO:0035556">
    <property type="term" value="P:intracellular signal transduction"/>
    <property type="evidence" value="ECO:0007669"/>
    <property type="project" value="InterPro"/>
</dbReference>
<feature type="region of interest" description="Disordered" evidence="3">
    <location>
        <begin position="582"/>
        <end position="601"/>
    </location>
</feature>
<feature type="region of interest" description="Disordered" evidence="3">
    <location>
        <begin position="986"/>
        <end position="1017"/>
    </location>
</feature>
<feature type="domain" description="CNH" evidence="5">
    <location>
        <begin position="1083"/>
        <end position="1378"/>
    </location>
</feature>
<feature type="domain" description="DH" evidence="4">
    <location>
        <begin position="698"/>
        <end position="885"/>
    </location>
</feature>
<evidence type="ECO:0000313" key="7">
    <source>
        <dbReference type="Proteomes" id="UP001214628"/>
    </source>
</evidence>
<evidence type="ECO:0000259" key="5">
    <source>
        <dbReference type="PROSITE" id="PS50219"/>
    </source>
</evidence>
<evidence type="ECO:0000256" key="2">
    <source>
        <dbReference type="ARBA" id="ARBA00022658"/>
    </source>
</evidence>
<organism evidence="6 7">
    <name type="scientific">Malassezia psittaci</name>
    <dbReference type="NCBI Taxonomy" id="1821823"/>
    <lineage>
        <taxon>Eukaryota</taxon>
        <taxon>Fungi</taxon>
        <taxon>Dikarya</taxon>
        <taxon>Basidiomycota</taxon>
        <taxon>Ustilaginomycotina</taxon>
        <taxon>Malasseziomycetes</taxon>
        <taxon>Malasseziales</taxon>
        <taxon>Malasseziaceae</taxon>
        <taxon>Malassezia</taxon>
    </lineage>
</organism>
<dbReference type="GO" id="GO:0005085">
    <property type="term" value="F:guanyl-nucleotide exchange factor activity"/>
    <property type="evidence" value="ECO:0007669"/>
    <property type="project" value="UniProtKB-KW"/>
</dbReference>
<dbReference type="Pfam" id="PF00610">
    <property type="entry name" value="DEP"/>
    <property type="match status" value="1"/>
</dbReference>
<dbReference type="Pfam" id="PF00621">
    <property type="entry name" value="RhoGEF"/>
    <property type="match status" value="1"/>
</dbReference>
<feature type="compositionally biased region" description="Polar residues" evidence="3">
    <location>
        <begin position="388"/>
        <end position="402"/>
    </location>
</feature>
<dbReference type="Gene3D" id="2.30.29.30">
    <property type="entry name" value="Pleckstrin-homology domain (PH domain)/Phosphotyrosine-binding domain (PTB)"/>
    <property type="match status" value="1"/>
</dbReference>
<dbReference type="SMART" id="SM00049">
    <property type="entry name" value="DEP"/>
    <property type="match status" value="1"/>
</dbReference>
<keyword evidence="2" id="KW-0344">Guanine-nucleotide releasing factor</keyword>
<feature type="compositionally biased region" description="Polar residues" evidence="3">
    <location>
        <begin position="988"/>
        <end position="1004"/>
    </location>
</feature>
<dbReference type="SUPFAM" id="SSF50729">
    <property type="entry name" value="PH domain-like"/>
    <property type="match status" value="1"/>
</dbReference>
<dbReference type="InterPro" id="IPR000219">
    <property type="entry name" value="DH_dom"/>
</dbReference>
<name>A0AAF0JGE1_9BASI</name>
<dbReference type="InterPro" id="IPR035899">
    <property type="entry name" value="DBL_dom_sf"/>
</dbReference>
<dbReference type="PANTHER" id="PTHR46572">
    <property type="entry name" value="RHO1 GDP-GTP EXCHANGE PROTEIN 1-RELATED"/>
    <property type="match status" value="1"/>
</dbReference>
<feature type="compositionally biased region" description="Polar residues" evidence="3">
    <location>
        <begin position="46"/>
        <end position="99"/>
    </location>
</feature>
<accession>A0AAF0JGE1</accession>
<feature type="region of interest" description="Disordered" evidence="3">
    <location>
        <begin position="1453"/>
        <end position="1477"/>
    </location>
</feature>
<dbReference type="Pfam" id="PF15405">
    <property type="entry name" value="PH_5"/>
    <property type="match status" value="1"/>
</dbReference>
<dbReference type="SMART" id="SM00325">
    <property type="entry name" value="RhoGEF"/>
    <property type="match status" value="1"/>
</dbReference>
<keyword evidence="7" id="KW-1185">Reference proteome</keyword>
<dbReference type="PANTHER" id="PTHR46572:SF2">
    <property type="entry name" value="RHO1 GDP-GTP EXCHANGE PROTEIN 1-RELATED"/>
    <property type="match status" value="1"/>
</dbReference>
<dbReference type="InterPro" id="IPR000591">
    <property type="entry name" value="DEP_dom"/>
</dbReference>
<dbReference type="Gene3D" id="1.20.900.10">
    <property type="entry name" value="Dbl homology (DH) domain"/>
    <property type="match status" value="1"/>
</dbReference>
<feature type="compositionally biased region" description="Polar residues" evidence="3">
    <location>
        <begin position="140"/>
        <end position="157"/>
    </location>
</feature>
<dbReference type="PROSITE" id="PS50219">
    <property type="entry name" value="CNH"/>
    <property type="match status" value="1"/>
</dbReference>
<dbReference type="InterPro" id="IPR036388">
    <property type="entry name" value="WH-like_DNA-bd_sf"/>
</dbReference>
<feature type="compositionally biased region" description="Low complexity" evidence="3">
    <location>
        <begin position="403"/>
        <end position="414"/>
    </location>
</feature>
<feature type="region of interest" description="Disordered" evidence="3">
    <location>
        <begin position="1"/>
        <end position="27"/>
    </location>
</feature>
<evidence type="ECO:0000259" key="4">
    <source>
        <dbReference type="PROSITE" id="PS50010"/>
    </source>
</evidence>
<feature type="compositionally biased region" description="Basic and acidic residues" evidence="3">
    <location>
        <begin position="373"/>
        <end position="382"/>
    </location>
</feature>
<keyword evidence="1" id="KW-0597">Phosphoprotein</keyword>
<feature type="region of interest" description="Disordered" evidence="3">
    <location>
        <begin position="133"/>
        <end position="180"/>
    </location>
</feature>
<feature type="region of interest" description="Disordered" evidence="3">
    <location>
        <begin position="42"/>
        <end position="106"/>
    </location>
</feature>
<evidence type="ECO:0000313" key="6">
    <source>
        <dbReference type="EMBL" id="WFD45329.1"/>
    </source>
</evidence>
<feature type="region of interest" description="Disordered" evidence="3">
    <location>
        <begin position="284"/>
        <end position="339"/>
    </location>
</feature>
<gene>
    <name evidence="6" type="primary">ROM2</name>
    <name evidence="6" type="ORF">MPSI1_004011</name>
</gene>
<protein>
    <submittedName>
        <fullName evidence="6">RHO1 GDP-GTP exchange protein 2</fullName>
    </submittedName>
</protein>